<sequence length="162" mass="18811">MVNDADKKALISRSEKFFILAECFFDRAFKRPAYLFNQRGKSAGSAHLQLNLIKYHPILFKQNSADFFAQVVPHEVAHLVAYQYYGKVRPHGKEWQFVMQNIFNCPADTTHSLNISDVIGRQFAYQCDCTTHQLTIRRHNKILKGLKYRCQKCQGELKIKGL</sequence>
<dbReference type="OrthoDB" id="267364at2"/>
<dbReference type="PANTHER" id="PTHR38773:SF1">
    <property type="entry name" value="PROTEIN SPRT"/>
    <property type="match status" value="1"/>
</dbReference>
<dbReference type="RefSeq" id="WP_011771467.1">
    <property type="nucleotide sequence ID" value="NC_008709.1"/>
</dbReference>
<evidence type="ECO:0000259" key="1">
    <source>
        <dbReference type="SMART" id="SM00731"/>
    </source>
</evidence>
<dbReference type="HOGENOM" id="CLU_113336_0_1_6"/>
<dbReference type="SMART" id="SM00731">
    <property type="entry name" value="SprT"/>
    <property type="match status" value="1"/>
</dbReference>
<gene>
    <name evidence="2" type="ordered locus">Ping_3228</name>
</gene>
<evidence type="ECO:0000313" key="3">
    <source>
        <dbReference type="Proteomes" id="UP000000639"/>
    </source>
</evidence>
<dbReference type="KEGG" id="pin:Ping_3228"/>
<dbReference type="GO" id="GO:0006950">
    <property type="term" value="P:response to stress"/>
    <property type="evidence" value="ECO:0007669"/>
    <property type="project" value="UniProtKB-ARBA"/>
</dbReference>
<dbReference type="eggNOG" id="COG3091">
    <property type="taxonomic scope" value="Bacteria"/>
</dbReference>
<keyword evidence="3" id="KW-1185">Reference proteome</keyword>
<dbReference type="Pfam" id="PF17283">
    <property type="entry name" value="Zn_ribbon_SprT"/>
    <property type="match status" value="1"/>
</dbReference>
<dbReference type="Proteomes" id="UP000000639">
    <property type="component" value="Chromosome"/>
</dbReference>
<dbReference type="AlphaFoldDB" id="A1SZK0"/>
<dbReference type="PANTHER" id="PTHR38773">
    <property type="entry name" value="PROTEIN SPRT"/>
    <property type="match status" value="1"/>
</dbReference>
<protein>
    <recommendedName>
        <fullName evidence="1">SprT-like domain-containing protein</fullName>
    </recommendedName>
</protein>
<dbReference type="Pfam" id="PF10263">
    <property type="entry name" value="SprT-like"/>
    <property type="match status" value="1"/>
</dbReference>
<dbReference type="STRING" id="357804.Ping_3228"/>
<dbReference type="InterPro" id="IPR006640">
    <property type="entry name" value="SprT-like_domain"/>
</dbReference>
<dbReference type="InterPro" id="IPR035240">
    <property type="entry name" value="SprT_Zn_ribbon"/>
</dbReference>
<accession>A1SZK0</accession>
<evidence type="ECO:0000313" key="2">
    <source>
        <dbReference type="EMBL" id="ABM04915.1"/>
    </source>
</evidence>
<dbReference type="EMBL" id="CP000510">
    <property type="protein sequence ID" value="ABM04915.1"/>
    <property type="molecule type" value="Genomic_DNA"/>
</dbReference>
<proteinExistence type="predicted"/>
<dbReference type="NCBIfam" id="NF003421">
    <property type="entry name" value="PRK04860.1"/>
    <property type="match status" value="1"/>
</dbReference>
<feature type="domain" description="SprT-like" evidence="1">
    <location>
        <begin position="12"/>
        <end position="160"/>
    </location>
</feature>
<organism evidence="2 3">
    <name type="scientific">Psychromonas ingrahamii (strain DSM 17664 / CCUG 51855 / 37)</name>
    <dbReference type="NCBI Taxonomy" id="357804"/>
    <lineage>
        <taxon>Bacteria</taxon>
        <taxon>Pseudomonadati</taxon>
        <taxon>Pseudomonadota</taxon>
        <taxon>Gammaproteobacteria</taxon>
        <taxon>Alteromonadales</taxon>
        <taxon>Psychromonadaceae</taxon>
        <taxon>Psychromonas</taxon>
    </lineage>
</organism>
<reference evidence="2 3" key="1">
    <citation type="submission" date="2007-01" db="EMBL/GenBank/DDBJ databases">
        <title>Complete sequence of Psychromonas ingrahamii 37.</title>
        <authorList>
            <consortium name="US DOE Joint Genome Institute"/>
            <person name="Copeland A."/>
            <person name="Lucas S."/>
            <person name="Lapidus A."/>
            <person name="Barry K."/>
            <person name="Detter J.C."/>
            <person name="Glavina del Rio T."/>
            <person name="Hammon N."/>
            <person name="Israni S."/>
            <person name="Dalin E."/>
            <person name="Tice H."/>
            <person name="Pitluck S."/>
            <person name="Thompson L.S."/>
            <person name="Brettin T."/>
            <person name="Bruce D."/>
            <person name="Han C."/>
            <person name="Tapia R."/>
            <person name="Schmutz J."/>
            <person name="Larimer F."/>
            <person name="Land M."/>
            <person name="Hauser L."/>
            <person name="Kyrpides N."/>
            <person name="Ivanova N."/>
            <person name="Staley J."/>
            <person name="Richardson P."/>
        </authorList>
    </citation>
    <scope>NUCLEOTIDE SEQUENCE [LARGE SCALE GENOMIC DNA]</scope>
    <source>
        <strain evidence="2 3">37</strain>
    </source>
</reference>
<name>A1SZK0_PSYIN</name>